<evidence type="ECO:0000313" key="2">
    <source>
        <dbReference type="Proteomes" id="UP001597314"/>
    </source>
</evidence>
<evidence type="ECO:0000313" key="1">
    <source>
        <dbReference type="EMBL" id="MFD2184554.1"/>
    </source>
</evidence>
<accession>A0ABW5ANK9</accession>
<name>A0ABW5ANK9_9BRAD</name>
<keyword evidence="2" id="KW-1185">Reference proteome</keyword>
<dbReference type="RefSeq" id="WP_378479696.1">
    <property type="nucleotide sequence ID" value="NZ_JBHUIW010000030.1"/>
</dbReference>
<gene>
    <name evidence="1" type="ORF">ACFSOX_20560</name>
</gene>
<organism evidence="1 2">
    <name type="scientific">Rhodoplanes azumiensis</name>
    <dbReference type="NCBI Taxonomy" id="1897628"/>
    <lineage>
        <taxon>Bacteria</taxon>
        <taxon>Pseudomonadati</taxon>
        <taxon>Pseudomonadota</taxon>
        <taxon>Alphaproteobacteria</taxon>
        <taxon>Hyphomicrobiales</taxon>
        <taxon>Nitrobacteraceae</taxon>
        <taxon>Rhodoplanes</taxon>
    </lineage>
</organism>
<sequence length="92" mass="9282">MIVAGVAVPMVQPAVDQIADVIAVHVVKTAVVQIVDRAVVLDGAPAAAVAVPGRRMLAKIHGPAAVSASLTASVSTSLTAVPPQSWRRVRAG</sequence>
<protein>
    <submittedName>
        <fullName evidence="1">Uncharacterized protein</fullName>
    </submittedName>
</protein>
<proteinExistence type="predicted"/>
<dbReference type="Proteomes" id="UP001597314">
    <property type="component" value="Unassembled WGS sequence"/>
</dbReference>
<comment type="caution">
    <text evidence="1">The sequence shown here is derived from an EMBL/GenBank/DDBJ whole genome shotgun (WGS) entry which is preliminary data.</text>
</comment>
<reference evidence="2" key="1">
    <citation type="journal article" date="2019" name="Int. J. Syst. Evol. Microbiol.">
        <title>The Global Catalogue of Microorganisms (GCM) 10K type strain sequencing project: providing services to taxonomists for standard genome sequencing and annotation.</title>
        <authorList>
            <consortium name="The Broad Institute Genomics Platform"/>
            <consortium name="The Broad Institute Genome Sequencing Center for Infectious Disease"/>
            <person name="Wu L."/>
            <person name="Ma J."/>
        </authorList>
    </citation>
    <scope>NUCLEOTIDE SEQUENCE [LARGE SCALE GENOMIC DNA]</scope>
    <source>
        <strain evidence="2">CGMCC 1.6774</strain>
    </source>
</reference>
<dbReference type="EMBL" id="JBHUIW010000030">
    <property type="protein sequence ID" value="MFD2184554.1"/>
    <property type="molecule type" value="Genomic_DNA"/>
</dbReference>